<protein>
    <submittedName>
        <fullName evidence="1">Uncharacterized protein</fullName>
    </submittedName>
</protein>
<proteinExistence type="predicted"/>
<gene>
    <name evidence="1" type="ORF">CT690_15880</name>
</gene>
<reference evidence="1 2" key="1">
    <citation type="submission" date="2017-11" db="EMBL/GenBank/DDBJ databases">
        <title>Genome sequence of the oocydin A producing rhizobacterium Serratia plymuthica 4Rx5.</title>
        <authorList>
            <person name="Matilla M.A."/>
            <person name="Udaondo Z."/>
            <person name="Salmond G.P.C."/>
        </authorList>
    </citation>
    <scope>NUCLEOTIDE SEQUENCE [LARGE SCALE GENOMIC DNA]</scope>
    <source>
        <strain evidence="1 2">4Rx5</strain>
    </source>
</reference>
<sequence>MNIYKSISDEAEKLAAEAKTLEKIASRQQLCVEVVELLANVRQRLNVLTHMNDEASTGMKEEADADAIKRKPKRTIHTMSQGERIKRRLVKRGAILVRGYM</sequence>
<dbReference type="RefSeq" id="WP_020457632.1">
    <property type="nucleotide sequence ID" value="NZ_PESE01000004.1"/>
</dbReference>
<evidence type="ECO:0000313" key="1">
    <source>
        <dbReference type="EMBL" id="PYD38355.1"/>
    </source>
</evidence>
<dbReference type="Proteomes" id="UP000248196">
    <property type="component" value="Unassembled WGS sequence"/>
</dbReference>
<accession>A0A318P141</accession>
<name>A0A318P141_SERPL</name>
<comment type="caution">
    <text evidence="1">The sequence shown here is derived from an EMBL/GenBank/DDBJ whole genome shotgun (WGS) entry which is preliminary data.</text>
</comment>
<dbReference type="EMBL" id="PESE01000004">
    <property type="protein sequence ID" value="PYD38355.1"/>
    <property type="molecule type" value="Genomic_DNA"/>
</dbReference>
<dbReference type="OrthoDB" id="9910049at2"/>
<dbReference type="AlphaFoldDB" id="A0A318P141"/>
<evidence type="ECO:0000313" key="2">
    <source>
        <dbReference type="Proteomes" id="UP000248196"/>
    </source>
</evidence>
<organism evidence="1 2">
    <name type="scientific">Serratia plymuthica</name>
    <dbReference type="NCBI Taxonomy" id="82996"/>
    <lineage>
        <taxon>Bacteria</taxon>
        <taxon>Pseudomonadati</taxon>
        <taxon>Pseudomonadota</taxon>
        <taxon>Gammaproteobacteria</taxon>
        <taxon>Enterobacterales</taxon>
        <taxon>Yersiniaceae</taxon>
        <taxon>Serratia</taxon>
    </lineage>
</organism>